<organism evidence="2 3">
    <name type="scientific">Sphagnurus paluster</name>
    <dbReference type="NCBI Taxonomy" id="117069"/>
    <lineage>
        <taxon>Eukaryota</taxon>
        <taxon>Fungi</taxon>
        <taxon>Dikarya</taxon>
        <taxon>Basidiomycota</taxon>
        <taxon>Agaricomycotina</taxon>
        <taxon>Agaricomycetes</taxon>
        <taxon>Agaricomycetidae</taxon>
        <taxon>Agaricales</taxon>
        <taxon>Tricholomatineae</taxon>
        <taxon>Lyophyllaceae</taxon>
        <taxon>Sphagnurus</taxon>
    </lineage>
</organism>
<keyword evidence="3" id="KW-1185">Reference proteome</keyword>
<evidence type="ECO:0000313" key="3">
    <source>
        <dbReference type="Proteomes" id="UP000717328"/>
    </source>
</evidence>
<protein>
    <submittedName>
        <fullName evidence="2">Uncharacterized protein</fullName>
    </submittedName>
</protein>
<keyword evidence="1" id="KW-0175">Coiled coil</keyword>
<evidence type="ECO:0000256" key="1">
    <source>
        <dbReference type="SAM" id="Coils"/>
    </source>
</evidence>
<comment type="caution">
    <text evidence="2">The sequence shown here is derived from an EMBL/GenBank/DDBJ whole genome shotgun (WGS) entry which is preliminary data.</text>
</comment>
<name>A0A9P7FL00_9AGAR</name>
<dbReference type="Proteomes" id="UP000717328">
    <property type="component" value="Unassembled WGS sequence"/>
</dbReference>
<reference evidence="2" key="2">
    <citation type="submission" date="2021-10" db="EMBL/GenBank/DDBJ databases">
        <title>Phylogenomics reveals ancestral predisposition of the termite-cultivated fungus Termitomyces towards a domesticated lifestyle.</title>
        <authorList>
            <person name="Auxier B."/>
            <person name="Grum-Grzhimaylo A."/>
            <person name="Cardenas M.E."/>
            <person name="Lodge J.D."/>
            <person name="Laessoe T."/>
            <person name="Pedersen O."/>
            <person name="Smith M.E."/>
            <person name="Kuyper T.W."/>
            <person name="Franco-Molano E.A."/>
            <person name="Baroni T.J."/>
            <person name="Aanen D.K."/>
        </authorList>
    </citation>
    <scope>NUCLEOTIDE SEQUENCE</scope>
    <source>
        <strain evidence="2">D49</strain>
    </source>
</reference>
<gene>
    <name evidence="2" type="ORF">H0H81_007998</name>
</gene>
<dbReference type="EMBL" id="JABCKI010007888">
    <property type="protein sequence ID" value="KAG5633413.1"/>
    <property type="molecule type" value="Genomic_DNA"/>
</dbReference>
<evidence type="ECO:0000313" key="2">
    <source>
        <dbReference type="EMBL" id="KAG5633413.1"/>
    </source>
</evidence>
<accession>A0A9P7FL00</accession>
<feature type="non-terminal residue" evidence="2">
    <location>
        <position position="81"/>
    </location>
</feature>
<sequence>MPIPYLNRDQIILQAAKLKVDDRKKKLAELERKKDAKQNKTLSVGAGAVPAVPGATSSVSALRQHAGPSQLQHIINQVFCS</sequence>
<dbReference type="AlphaFoldDB" id="A0A9P7FL00"/>
<proteinExistence type="predicted"/>
<feature type="coiled-coil region" evidence="1">
    <location>
        <begin position="13"/>
        <end position="40"/>
    </location>
</feature>
<reference evidence="2" key="1">
    <citation type="submission" date="2021-02" db="EMBL/GenBank/DDBJ databases">
        <authorList>
            <person name="Nieuwenhuis M."/>
            <person name="Van De Peppel L.J.J."/>
        </authorList>
    </citation>
    <scope>NUCLEOTIDE SEQUENCE</scope>
    <source>
        <strain evidence="2">D49</strain>
    </source>
</reference>